<dbReference type="InterPro" id="IPR020458">
    <property type="entry name" value="Znf_DskA_TraR_CS"/>
</dbReference>
<dbReference type="InterPro" id="IPR037187">
    <property type="entry name" value="DnaK_N"/>
</dbReference>
<proteinExistence type="predicted"/>
<keyword evidence="8" id="KW-1185">Reference proteome</keyword>
<keyword evidence="1" id="KW-0479">Metal-binding</keyword>
<comment type="caution">
    <text evidence="7">The sequence shown here is derived from an EMBL/GenBank/DDBJ whole genome shotgun (WGS) entry which is preliminary data.</text>
</comment>
<keyword evidence="2" id="KW-0863">Zinc-finger</keyword>
<keyword evidence="3" id="KW-0862">Zinc</keyword>
<dbReference type="AlphaFoldDB" id="A6FXL2"/>
<dbReference type="InterPro" id="IPR000962">
    <property type="entry name" value="Znf_DskA_TraR"/>
</dbReference>
<reference evidence="7 8" key="1">
    <citation type="submission" date="2007-06" db="EMBL/GenBank/DDBJ databases">
        <authorList>
            <person name="Shimkets L."/>
            <person name="Ferriera S."/>
            <person name="Johnson J."/>
            <person name="Kravitz S."/>
            <person name="Beeson K."/>
            <person name="Sutton G."/>
            <person name="Rogers Y.-H."/>
            <person name="Friedman R."/>
            <person name="Frazier M."/>
            <person name="Venter J.C."/>
        </authorList>
    </citation>
    <scope>NUCLEOTIDE SEQUENCE [LARGE SCALE GENOMIC DNA]</scope>
    <source>
        <strain evidence="7 8">SIR-1</strain>
    </source>
</reference>
<feature type="region of interest" description="Disordered" evidence="5">
    <location>
        <begin position="21"/>
        <end position="50"/>
    </location>
</feature>
<dbReference type="Proteomes" id="UP000005801">
    <property type="component" value="Unassembled WGS sequence"/>
</dbReference>
<dbReference type="SUPFAM" id="SSF57716">
    <property type="entry name" value="Glucocorticoid receptor-like (DNA-binding domain)"/>
    <property type="match status" value="1"/>
</dbReference>
<feature type="zinc finger region" description="dksA C4-type" evidence="4">
    <location>
        <begin position="87"/>
        <end position="111"/>
    </location>
</feature>
<accession>A6FXL2</accession>
<evidence type="ECO:0000256" key="1">
    <source>
        <dbReference type="ARBA" id="ARBA00022723"/>
    </source>
</evidence>
<dbReference type="SUPFAM" id="SSF109635">
    <property type="entry name" value="DnaK suppressor protein DksA, alpha-hairpin domain"/>
    <property type="match status" value="1"/>
</dbReference>
<organism evidence="7 8">
    <name type="scientific">Plesiocystis pacifica SIR-1</name>
    <dbReference type="NCBI Taxonomy" id="391625"/>
    <lineage>
        <taxon>Bacteria</taxon>
        <taxon>Pseudomonadati</taxon>
        <taxon>Myxococcota</taxon>
        <taxon>Polyangia</taxon>
        <taxon>Nannocystales</taxon>
        <taxon>Nannocystaceae</taxon>
        <taxon>Plesiocystis</taxon>
    </lineage>
</organism>
<dbReference type="PROSITE" id="PS01102">
    <property type="entry name" value="ZF_DKSA_1"/>
    <property type="match status" value="1"/>
</dbReference>
<dbReference type="PANTHER" id="PTHR33823">
    <property type="entry name" value="RNA POLYMERASE-BINDING TRANSCRIPTION FACTOR DKSA-RELATED"/>
    <property type="match status" value="1"/>
</dbReference>
<dbReference type="Pfam" id="PF01258">
    <property type="entry name" value="zf-dskA_traR"/>
    <property type="match status" value="1"/>
</dbReference>
<dbReference type="OrthoDB" id="9803742at2"/>
<dbReference type="Gene3D" id="1.20.120.910">
    <property type="entry name" value="DksA, coiled-coil domain"/>
    <property type="match status" value="1"/>
</dbReference>
<dbReference type="STRING" id="391625.PPSIR1_21824"/>
<protein>
    <submittedName>
        <fullName evidence="7">DnaK suppressor protein, putative</fullName>
    </submittedName>
</protein>
<gene>
    <name evidence="7" type="ORF">PPSIR1_21824</name>
</gene>
<dbReference type="PROSITE" id="PS51128">
    <property type="entry name" value="ZF_DKSA_2"/>
    <property type="match status" value="1"/>
</dbReference>
<evidence type="ECO:0000256" key="5">
    <source>
        <dbReference type="SAM" id="MobiDB-lite"/>
    </source>
</evidence>
<evidence type="ECO:0000256" key="4">
    <source>
        <dbReference type="PROSITE-ProRule" id="PRU00510"/>
    </source>
</evidence>
<evidence type="ECO:0000256" key="2">
    <source>
        <dbReference type="ARBA" id="ARBA00022771"/>
    </source>
</evidence>
<dbReference type="RefSeq" id="WP_006969211.1">
    <property type="nucleotide sequence ID" value="NZ_ABCS01000002.1"/>
</dbReference>
<name>A6FXL2_9BACT</name>
<evidence type="ECO:0000313" key="7">
    <source>
        <dbReference type="EMBL" id="EDM81600.1"/>
    </source>
</evidence>
<evidence type="ECO:0000256" key="3">
    <source>
        <dbReference type="ARBA" id="ARBA00022833"/>
    </source>
</evidence>
<dbReference type="eggNOG" id="COG1734">
    <property type="taxonomic scope" value="Bacteria"/>
</dbReference>
<feature type="domain" description="Zinc finger DksA/TraR C4-type" evidence="6">
    <location>
        <begin position="82"/>
        <end position="116"/>
    </location>
</feature>
<evidence type="ECO:0000259" key="6">
    <source>
        <dbReference type="Pfam" id="PF01258"/>
    </source>
</evidence>
<evidence type="ECO:0000313" key="8">
    <source>
        <dbReference type="Proteomes" id="UP000005801"/>
    </source>
</evidence>
<sequence length="132" mass="14425">MDHLSEQQLAGLRTKLETEQAELSERIASSTSVVADNLDPGRGDVEDQAAEEAGRFQAKQLLTRDRARLAEVEAALSRVAEGEYGICEESDEPIPFRRLELEPTTRYTVAAQEALEAEGGVADPHADEPIGY</sequence>
<dbReference type="EMBL" id="ABCS01000002">
    <property type="protein sequence ID" value="EDM81600.1"/>
    <property type="molecule type" value="Genomic_DNA"/>
</dbReference>
<dbReference type="PANTHER" id="PTHR33823:SF4">
    <property type="entry name" value="GENERAL STRESS PROTEIN 16O"/>
    <property type="match status" value="1"/>
</dbReference>
<dbReference type="GO" id="GO:0008270">
    <property type="term" value="F:zinc ion binding"/>
    <property type="evidence" value="ECO:0007669"/>
    <property type="project" value="UniProtKB-KW"/>
</dbReference>